<feature type="region of interest" description="Disordered" evidence="1">
    <location>
        <begin position="1"/>
        <end position="26"/>
    </location>
</feature>
<evidence type="ECO:0008006" key="3">
    <source>
        <dbReference type="Google" id="ProtNLM"/>
    </source>
</evidence>
<evidence type="ECO:0000256" key="1">
    <source>
        <dbReference type="SAM" id="MobiDB-lite"/>
    </source>
</evidence>
<gene>
    <name evidence="2" type="ORF">BBRV_LOCUS25419</name>
</gene>
<organism evidence="2">
    <name type="scientific">Bracon brevicornis</name>
    <dbReference type="NCBI Taxonomy" id="1563983"/>
    <lineage>
        <taxon>Eukaryota</taxon>
        <taxon>Metazoa</taxon>
        <taxon>Ecdysozoa</taxon>
        <taxon>Arthropoda</taxon>
        <taxon>Hexapoda</taxon>
        <taxon>Insecta</taxon>
        <taxon>Pterygota</taxon>
        <taxon>Neoptera</taxon>
        <taxon>Endopterygota</taxon>
        <taxon>Hymenoptera</taxon>
        <taxon>Apocrita</taxon>
        <taxon>Ichneumonoidea</taxon>
        <taxon>Braconidae</taxon>
        <taxon>Braconinae</taxon>
        <taxon>Bracon</taxon>
    </lineage>
</organism>
<name>A0A6V7IHN0_9HYME</name>
<protein>
    <recommendedName>
        <fullName evidence="3">Reverse transcriptase Ty1/copia-type domain-containing protein</fullName>
    </recommendedName>
</protein>
<accession>A0A6V7IHN0</accession>
<dbReference type="PANTHER" id="PTHR11439:SF467">
    <property type="entry name" value="INTEGRASE CATALYTIC DOMAIN-CONTAINING PROTEIN"/>
    <property type="match status" value="1"/>
</dbReference>
<evidence type="ECO:0000313" key="2">
    <source>
        <dbReference type="EMBL" id="CAD1539129.1"/>
    </source>
</evidence>
<dbReference type="AlphaFoldDB" id="A0A6V7IHN0"/>
<proteinExistence type="predicted"/>
<dbReference type="EMBL" id="CADCXW020000003">
    <property type="protein sequence ID" value="CAD1539129.1"/>
    <property type="molecule type" value="Genomic_DNA"/>
</dbReference>
<dbReference type="PANTHER" id="PTHR11439">
    <property type="entry name" value="GAG-POL-RELATED RETROTRANSPOSON"/>
    <property type="match status" value="1"/>
</dbReference>
<reference evidence="2" key="1">
    <citation type="submission" date="2020-07" db="EMBL/GenBank/DDBJ databases">
        <authorList>
            <person name="Ferguson B K."/>
        </authorList>
    </citation>
    <scope>NUCLEOTIDE SEQUENCE</scope>
    <source>
        <strain evidence="2">L06</strain>
    </source>
</reference>
<sequence length="118" mass="13657">MSESKPITTPIDLSSKLKRNEENPADEDNIKLPYRELVGALMYLAVCTRPDIAYTVSYLSQYNSCYDFSHWTAAKRVLRYLKETEDIGLSFRKRKESLNGYVDADWANCLDDRRSYTG</sequence>